<keyword evidence="1" id="KW-0472">Membrane</keyword>
<protein>
    <recommendedName>
        <fullName evidence="3">DUF2069 domain-containing protein</fullName>
    </recommendedName>
</protein>
<feature type="transmembrane region" description="Helical" evidence="1">
    <location>
        <begin position="94"/>
        <end position="114"/>
    </location>
</feature>
<dbReference type="EMBL" id="JAVRAA010000013">
    <property type="protein sequence ID" value="MDT0339383.1"/>
    <property type="molecule type" value="Genomic_DNA"/>
</dbReference>
<proteinExistence type="predicted"/>
<comment type="caution">
    <text evidence="2">The sequence shown here is derived from an EMBL/GenBank/DDBJ whole genome shotgun (WGS) entry which is preliminary data.</text>
</comment>
<feature type="transmembrane region" description="Helical" evidence="1">
    <location>
        <begin position="62"/>
        <end position="88"/>
    </location>
</feature>
<organism evidence="2">
    <name type="scientific">Herbaspirillum huttiense subsp. nephrolepidis</name>
    <dbReference type="NCBI Taxonomy" id="3075126"/>
    <lineage>
        <taxon>Bacteria</taxon>
        <taxon>Pseudomonadati</taxon>
        <taxon>Pseudomonadota</taxon>
        <taxon>Betaproteobacteria</taxon>
        <taxon>Burkholderiales</taxon>
        <taxon>Oxalobacteraceae</taxon>
        <taxon>Herbaspirillum</taxon>
    </lineage>
</organism>
<evidence type="ECO:0000313" key="2">
    <source>
        <dbReference type="EMBL" id="MDT0339383.1"/>
    </source>
</evidence>
<sequence>MNKVHLQRPKLLLALILILGALCIAFNVALYLLDDGNYLLFPLVLPLVLTWHYIVPGKSGSLLVAILAVAAGLYLLWNLVFMAMLWPVSLLPTSYLVLMVLLIGLVFACLFLIVHAARIRSDLAQNSPHDVAGPLENSKR</sequence>
<gene>
    <name evidence="2" type="ORF">RJN63_21290</name>
</gene>
<dbReference type="RefSeq" id="WP_310837571.1">
    <property type="nucleotide sequence ID" value="NZ_JAVLSM010000006.1"/>
</dbReference>
<feature type="transmembrane region" description="Helical" evidence="1">
    <location>
        <begin position="38"/>
        <end position="55"/>
    </location>
</feature>
<evidence type="ECO:0000256" key="1">
    <source>
        <dbReference type="SAM" id="Phobius"/>
    </source>
</evidence>
<reference evidence="2" key="1">
    <citation type="submission" date="2023-02" db="EMBL/GenBank/DDBJ databases">
        <title>Description of Herbaspirillum huttiense subsp. nephrolepsisexaltata and Herbaspirillum huttiense subsp. lycopersicon.</title>
        <authorList>
            <person name="Poudel M."/>
            <person name="Sharma A."/>
            <person name="Goss E."/>
            <person name="Tapia J.H."/>
            <person name="Harmon C.M."/>
            <person name="Jones J.B."/>
        </authorList>
    </citation>
    <scope>NUCLEOTIDE SEQUENCE</scope>
    <source>
        <strain evidence="2">NC40101</strain>
    </source>
</reference>
<evidence type="ECO:0008006" key="3">
    <source>
        <dbReference type="Google" id="ProtNLM"/>
    </source>
</evidence>
<dbReference type="AlphaFoldDB" id="A0AAE4KA85"/>
<keyword evidence="1" id="KW-1133">Transmembrane helix</keyword>
<accession>A0AAE4KA85</accession>
<feature type="transmembrane region" description="Helical" evidence="1">
    <location>
        <begin position="12"/>
        <end position="32"/>
    </location>
</feature>
<keyword evidence="1" id="KW-0812">Transmembrane</keyword>
<name>A0AAE4KA85_9BURK</name>